<evidence type="ECO:0000256" key="2">
    <source>
        <dbReference type="ARBA" id="ARBA00023125"/>
    </source>
</evidence>
<protein>
    <recommendedName>
        <fullName evidence="4">HTH marR-type domain-containing protein</fullName>
    </recommendedName>
</protein>
<name>A0ABQ3UHR1_9CHLR</name>
<evidence type="ECO:0000313" key="6">
    <source>
        <dbReference type="Proteomes" id="UP000654345"/>
    </source>
</evidence>
<dbReference type="Gene3D" id="1.10.10.10">
    <property type="entry name" value="Winged helix-like DNA-binding domain superfamily/Winged helix DNA-binding domain"/>
    <property type="match status" value="1"/>
</dbReference>
<keyword evidence="3" id="KW-0804">Transcription</keyword>
<sequence length="144" mass="16797">MEPQEREDSETLLVQFKRLYIDAMRVFERKLGMSQARILIMSELLHEREVSQAELQLRLGVDGAAITRQVKQLEREGYIARRANPNDNRVSLVSLTPRGRRELTDLVKARLDFEDRVLDGIDSETRKHLRQVLKHIHGNIRALD</sequence>
<dbReference type="CDD" id="cd00090">
    <property type="entry name" value="HTH_ARSR"/>
    <property type="match status" value="1"/>
</dbReference>
<dbReference type="PANTHER" id="PTHR42756">
    <property type="entry name" value="TRANSCRIPTIONAL REGULATOR, MARR"/>
    <property type="match status" value="1"/>
</dbReference>
<comment type="caution">
    <text evidence="5">The sequence shown here is derived from an EMBL/GenBank/DDBJ whole genome shotgun (WGS) entry which is preliminary data.</text>
</comment>
<organism evidence="5 6">
    <name type="scientific">Ktedonobacter robiniae</name>
    <dbReference type="NCBI Taxonomy" id="2778365"/>
    <lineage>
        <taxon>Bacteria</taxon>
        <taxon>Bacillati</taxon>
        <taxon>Chloroflexota</taxon>
        <taxon>Ktedonobacteria</taxon>
        <taxon>Ktedonobacterales</taxon>
        <taxon>Ktedonobacteraceae</taxon>
        <taxon>Ktedonobacter</taxon>
    </lineage>
</organism>
<keyword evidence="1" id="KW-0805">Transcription regulation</keyword>
<dbReference type="InterPro" id="IPR011991">
    <property type="entry name" value="ArsR-like_HTH"/>
</dbReference>
<dbReference type="InterPro" id="IPR036388">
    <property type="entry name" value="WH-like_DNA-bd_sf"/>
</dbReference>
<dbReference type="InterPro" id="IPR000835">
    <property type="entry name" value="HTH_MarR-typ"/>
</dbReference>
<dbReference type="SUPFAM" id="SSF46785">
    <property type="entry name" value="Winged helix' DNA-binding domain"/>
    <property type="match status" value="1"/>
</dbReference>
<keyword evidence="6" id="KW-1185">Reference proteome</keyword>
<dbReference type="EMBL" id="BNJG01000001">
    <property type="protein sequence ID" value="GHO52230.1"/>
    <property type="molecule type" value="Genomic_DNA"/>
</dbReference>
<dbReference type="PRINTS" id="PR00598">
    <property type="entry name" value="HTHMARR"/>
</dbReference>
<evidence type="ECO:0000313" key="5">
    <source>
        <dbReference type="EMBL" id="GHO52230.1"/>
    </source>
</evidence>
<reference evidence="5 6" key="1">
    <citation type="journal article" date="2021" name="Int. J. Syst. Evol. Microbiol.">
        <title>Reticulibacter mediterranei gen. nov., sp. nov., within the new family Reticulibacteraceae fam. nov., and Ktedonospora formicarum gen. nov., sp. nov., Ktedonobacter robiniae sp. nov., Dictyobacter formicarum sp. nov. and Dictyobacter arantiisoli sp. nov., belonging to the class Ktedonobacteria.</title>
        <authorList>
            <person name="Yabe S."/>
            <person name="Zheng Y."/>
            <person name="Wang C.M."/>
            <person name="Sakai Y."/>
            <person name="Abe K."/>
            <person name="Yokota A."/>
            <person name="Donadio S."/>
            <person name="Cavaletti L."/>
            <person name="Monciardini P."/>
        </authorList>
    </citation>
    <scope>NUCLEOTIDE SEQUENCE [LARGE SCALE GENOMIC DNA]</scope>
    <source>
        <strain evidence="5 6">SOSP1-30</strain>
    </source>
</reference>
<accession>A0ABQ3UHR1</accession>
<gene>
    <name evidence="5" type="ORF">KSB_07050</name>
</gene>
<dbReference type="SMART" id="SM00347">
    <property type="entry name" value="HTH_MARR"/>
    <property type="match status" value="1"/>
</dbReference>
<dbReference type="RefSeq" id="WP_201369156.1">
    <property type="nucleotide sequence ID" value="NZ_BNJG01000001.1"/>
</dbReference>
<evidence type="ECO:0000256" key="3">
    <source>
        <dbReference type="ARBA" id="ARBA00023163"/>
    </source>
</evidence>
<proteinExistence type="predicted"/>
<dbReference type="PROSITE" id="PS50995">
    <property type="entry name" value="HTH_MARR_2"/>
    <property type="match status" value="1"/>
</dbReference>
<keyword evidence="2" id="KW-0238">DNA-binding</keyword>
<feature type="domain" description="HTH marR-type" evidence="4">
    <location>
        <begin position="6"/>
        <end position="138"/>
    </location>
</feature>
<evidence type="ECO:0000259" key="4">
    <source>
        <dbReference type="PROSITE" id="PS50995"/>
    </source>
</evidence>
<dbReference type="Proteomes" id="UP000654345">
    <property type="component" value="Unassembled WGS sequence"/>
</dbReference>
<dbReference type="Pfam" id="PF01047">
    <property type="entry name" value="MarR"/>
    <property type="match status" value="1"/>
</dbReference>
<evidence type="ECO:0000256" key="1">
    <source>
        <dbReference type="ARBA" id="ARBA00023015"/>
    </source>
</evidence>
<dbReference type="InterPro" id="IPR036390">
    <property type="entry name" value="WH_DNA-bd_sf"/>
</dbReference>
<dbReference type="PANTHER" id="PTHR42756:SF1">
    <property type="entry name" value="TRANSCRIPTIONAL REPRESSOR OF EMRAB OPERON"/>
    <property type="match status" value="1"/>
</dbReference>